<dbReference type="HOGENOM" id="CLU_436794_0_0_1"/>
<dbReference type="OrthoDB" id="4146846at2759"/>
<protein>
    <submittedName>
        <fullName evidence="2">Uncharacterized protein</fullName>
    </submittedName>
</protein>
<gene>
    <name evidence="2" type="ORF">A1O9_04071</name>
</gene>
<reference evidence="2 3" key="1">
    <citation type="submission" date="2013-03" db="EMBL/GenBank/DDBJ databases">
        <title>The Genome Sequence of Exophiala aquamarina CBS 119918.</title>
        <authorList>
            <consortium name="The Broad Institute Genomics Platform"/>
            <person name="Cuomo C."/>
            <person name="de Hoog S."/>
            <person name="Gorbushina A."/>
            <person name="Walker B."/>
            <person name="Young S.K."/>
            <person name="Zeng Q."/>
            <person name="Gargeya S."/>
            <person name="Fitzgerald M."/>
            <person name="Haas B."/>
            <person name="Abouelleil A."/>
            <person name="Allen A.W."/>
            <person name="Alvarado L."/>
            <person name="Arachchi H.M."/>
            <person name="Berlin A.M."/>
            <person name="Chapman S.B."/>
            <person name="Gainer-Dewar J."/>
            <person name="Goldberg J."/>
            <person name="Griggs A."/>
            <person name="Gujja S."/>
            <person name="Hansen M."/>
            <person name="Howarth C."/>
            <person name="Imamovic A."/>
            <person name="Ireland A."/>
            <person name="Larimer J."/>
            <person name="McCowan C."/>
            <person name="Murphy C."/>
            <person name="Pearson M."/>
            <person name="Poon T.W."/>
            <person name="Priest M."/>
            <person name="Roberts A."/>
            <person name="Saif S."/>
            <person name="Shea T."/>
            <person name="Sisk P."/>
            <person name="Sykes S."/>
            <person name="Wortman J."/>
            <person name="Nusbaum C."/>
            <person name="Birren B."/>
        </authorList>
    </citation>
    <scope>NUCLEOTIDE SEQUENCE [LARGE SCALE GENOMIC DNA]</scope>
    <source>
        <strain evidence="2 3">CBS 119918</strain>
    </source>
</reference>
<keyword evidence="3" id="KW-1185">Reference proteome</keyword>
<evidence type="ECO:0000313" key="2">
    <source>
        <dbReference type="EMBL" id="KEF59227.1"/>
    </source>
</evidence>
<accession>A0A072PHK5</accession>
<dbReference type="EMBL" id="AMGV01000003">
    <property type="protein sequence ID" value="KEF59227.1"/>
    <property type="molecule type" value="Genomic_DNA"/>
</dbReference>
<feature type="region of interest" description="Disordered" evidence="1">
    <location>
        <begin position="46"/>
        <end position="66"/>
    </location>
</feature>
<evidence type="ECO:0000313" key="3">
    <source>
        <dbReference type="Proteomes" id="UP000027920"/>
    </source>
</evidence>
<feature type="compositionally biased region" description="Low complexity" evidence="1">
    <location>
        <begin position="354"/>
        <end position="370"/>
    </location>
</feature>
<feature type="region of interest" description="Disordered" evidence="1">
    <location>
        <begin position="354"/>
        <end position="396"/>
    </location>
</feature>
<organism evidence="2 3">
    <name type="scientific">Exophiala aquamarina CBS 119918</name>
    <dbReference type="NCBI Taxonomy" id="1182545"/>
    <lineage>
        <taxon>Eukaryota</taxon>
        <taxon>Fungi</taxon>
        <taxon>Dikarya</taxon>
        <taxon>Ascomycota</taxon>
        <taxon>Pezizomycotina</taxon>
        <taxon>Eurotiomycetes</taxon>
        <taxon>Chaetothyriomycetidae</taxon>
        <taxon>Chaetothyriales</taxon>
        <taxon>Herpotrichiellaceae</taxon>
        <taxon>Exophiala</taxon>
    </lineage>
</organism>
<dbReference type="Proteomes" id="UP000027920">
    <property type="component" value="Unassembled WGS sequence"/>
</dbReference>
<name>A0A072PHK5_9EURO</name>
<dbReference type="RefSeq" id="XP_013261817.1">
    <property type="nucleotide sequence ID" value="XM_013406363.1"/>
</dbReference>
<proteinExistence type="predicted"/>
<dbReference type="GeneID" id="25279004"/>
<dbReference type="VEuPathDB" id="FungiDB:A1O9_04071"/>
<comment type="caution">
    <text evidence="2">The sequence shown here is derived from an EMBL/GenBank/DDBJ whole genome shotgun (WGS) entry which is preliminary data.</text>
</comment>
<sequence>MPSNSGKCFLFIDSDPTVVDGRGLSKAKSHAALATHRLKANLLRAEKQRQKCSTPSTPGLPHSPASIALNADKSLSRLDQPPSETQAPVQGISTFSRWRLQGARKKSALARRKDPSEASDLTDILSHTEGVELLPFLYKGNCDPFNSAGVPVTAHQFSLIKLSRSESVSTVWASELSMRPRNNGLMNDLCQSLGNLCNDPAVVHANLALGYITKAACQGKFEAGDFLAIKRQKGQALSSLRQLVERQSESGSQDKLSAIKDATQLLGACEVFLGDSKTALIHSSATARVIDIMGGFQSLPLLEIELYVHAIVGLASKMNTRPIIPTEAWDPGPWHSFCAKDRSRKFQLWSESSSVPSSFESSPQSSSWASDIDDLGASHAHTPASPDVSDEPQLLRPTTVSPQLSNILEELRELLTIEEIKIRSTPVADIIAREDIIQMFRWSHLRTTAIRGRGLHHWCDLLESNITNQSLDSEAATPTTTTYTTFDMCLCLAMRLLDRCIFHEPYLKTGMFRQTKAYYDILLDSIEKLRPAFDVRQGLRDARSYDMLWIYSVGAHTETAFLQGKVHQSGGVHCYSYFRDCFTLLAPSLSFKDFRQVTDFLEENYLYCSRLQNFTLYNLVDFGQSL</sequence>
<evidence type="ECO:0000256" key="1">
    <source>
        <dbReference type="SAM" id="MobiDB-lite"/>
    </source>
</evidence>
<dbReference type="AlphaFoldDB" id="A0A072PHK5"/>